<dbReference type="EMBL" id="BSNI01000002">
    <property type="protein sequence ID" value="GLQ18968.1"/>
    <property type="molecule type" value="Genomic_DNA"/>
</dbReference>
<keyword evidence="8 9" id="KW-0131">Cell cycle</keyword>
<dbReference type="InterPro" id="IPR013685">
    <property type="entry name" value="POTRA_FtsQ_type"/>
</dbReference>
<evidence type="ECO:0000256" key="4">
    <source>
        <dbReference type="ARBA" id="ARBA00022618"/>
    </source>
</evidence>
<proteinExistence type="inferred from homology"/>
<evidence type="ECO:0000256" key="8">
    <source>
        <dbReference type="ARBA" id="ARBA00023306"/>
    </source>
</evidence>
<gene>
    <name evidence="9" type="primary">ftsQ</name>
    <name evidence="11" type="ORF">GCM10007879_32170</name>
</gene>
<evidence type="ECO:0000256" key="3">
    <source>
        <dbReference type="ARBA" id="ARBA00022519"/>
    </source>
</evidence>
<reference evidence="11" key="1">
    <citation type="journal article" date="2014" name="Int. J. Syst. Evol. Microbiol.">
        <title>Complete genome of a new Firmicutes species belonging to the dominant human colonic microbiota ('Ruminococcus bicirculans') reveals two chromosomes and a selective capacity to utilize plant glucans.</title>
        <authorList>
            <consortium name="NISC Comparative Sequencing Program"/>
            <person name="Wegmann U."/>
            <person name="Louis P."/>
            <person name="Goesmann A."/>
            <person name="Henrissat B."/>
            <person name="Duncan S.H."/>
            <person name="Flint H.J."/>
        </authorList>
    </citation>
    <scope>NUCLEOTIDE SEQUENCE</scope>
    <source>
        <strain evidence="11">NBRC 107169</strain>
    </source>
</reference>
<dbReference type="Pfam" id="PF03799">
    <property type="entry name" value="FtsQ_DivIB_C"/>
    <property type="match status" value="1"/>
</dbReference>
<dbReference type="Proteomes" id="UP001161405">
    <property type="component" value="Unassembled WGS sequence"/>
</dbReference>
<name>A0ABQ5UWN5_9HYPH</name>
<dbReference type="PANTHER" id="PTHR35851">
    <property type="entry name" value="CELL DIVISION PROTEIN FTSQ"/>
    <property type="match status" value="1"/>
</dbReference>
<keyword evidence="3 9" id="KW-0997">Cell inner membrane</keyword>
<protein>
    <recommendedName>
        <fullName evidence="9">Cell division protein FtsQ</fullName>
    </recommendedName>
</protein>
<reference evidence="11" key="2">
    <citation type="submission" date="2023-01" db="EMBL/GenBank/DDBJ databases">
        <title>Draft genome sequence of Maritalea porphyrae strain NBRC 107169.</title>
        <authorList>
            <person name="Sun Q."/>
            <person name="Mori K."/>
        </authorList>
    </citation>
    <scope>NUCLEOTIDE SEQUENCE</scope>
    <source>
        <strain evidence="11">NBRC 107169</strain>
    </source>
</reference>
<comment type="caution">
    <text evidence="11">The sequence shown here is derived from an EMBL/GenBank/DDBJ whole genome shotgun (WGS) entry which is preliminary data.</text>
</comment>
<dbReference type="InterPro" id="IPR026579">
    <property type="entry name" value="FtsQ"/>
</dbReference>
<sequence>MQQVKADKPSQAIVVAKPLGADLVVRRATHLIAAQSRNLWVLHKQLAIRLIALFLVAGIGAAGIANRTHIANYFEDFSGRVSSLFAQAGLSVAELSLSGYALTNEELLFGAVGLEPNLSLVNFDAEAARVRLEALPSIESATIRKVYPNSLIVELVEKQPVAIWTVDGVNFAIDGAGNRIAPVETPIEGLPLFVGDGAADDVPAMIELLRQFPTLNEGLLASSRIGDRRWDLIYDTGLRIMLPEVGADAALAQIVAMENQHQLFERDIAILDMRLKDYIAIRPVDRTPVEAPEGEQQ</sequence>
<accession>A0ABQ5UWN5</accession>
<organism evidence="11 12">
    <name type="scientific">Maritalea porphyrae</name>
    <dbReference type="NCBI Taxonomy" id="880732"/>
    <lineage>
        <taxon>Bacteria</taxon>
        <taxon>Pseudomonadati</taxon>
        <taxon>Pseudomonadota</taxon>
        <taxon>Alphaproteobacteria</taxon>
        <taxon>Hyphomicrobiales</taxon>
        <taxon>Devosiaceae</taxon>
        <taxon>Maritalea</taxon>
    </lineage>
</organism>
<dbReference type="InterPro" id="IPR034746">
    <property type="entry name" value="POTRA"/>
</dbReference>
<evidence type="ECO:0000256" key="1">
    <source>
        <dbReference type="ARBA" id="ARBA00004370"/>
    </source>
</evidence>
<evidence type="ECO:0000256" key="9">
    <source>
        <dbReference type="HAMAP-Rule" id="MF_00911"/>
    </source>
</evidence>
<keyword evidence="2 9" id="KW-1003">Cell membrane</keyword>
<feature type="domain" description="POTRA" evidence="10">
    <location>
        <begin position="90"/>
        <end position="158"/>
    </location>
</feature>
<dbReference type="PANTHER" id="PTHR35851:SF1">
    <property type="entry name" value="CELL DIVISION PROTEIN FTSQ"/>
    <property type="match status" value="1"/>
</dbReference>
<dbReference type="InterPro" id="IPR005548">
    <property type="entry name" value="Cell_div_FtsQ/DivIB_C"/>
</dbReference>
<evidence type="ECO:0000313" key="12">
    <source>
        <dbReference type="Proteomes" id="UP001161405"/>
    </source>
</evidence>
<comment type="function">
    <text evidence="9">Essential cell division protein.</text>
</comment>
<evidence type="ECO:0000256" key="7">
    <source>
        <dbReference type="ARBA" id="ARBA00023136"/>
    </source>
</evidence>
<evidence type="ECO:0000259" key="10">
    <source>
        <dbReference type="PROSITE" id="PS51779"/>
    </source>
</evidence>
<evidence type="ECO:0000256" key="2">
    <source>
        <dbReference type="ARBA" id="ARBA00022475"/>
    </source>
</evidence>
<feature type="transmembrane region" description="Helical" evidence="9">
    <location>
        <begin position="46"/>
        <end position="65"/>
    </location>
</feature>
<dbReference type="HAMAP" id="MF_00911">
    <property type="entry name" value="FtsQ_subfam"/>
    <property type="match status" value="1"/>
</dbReference>
<keyword evidence="12" id="KW-1185">Reference proteome</keyword>
<dbReference type="Gene3D" id="3.10.20.310">
    <property type="entry name" value="membrane protein fhac"/>
    <property type="match status" value="1"/>
</dbReference>
<comment type="similarity">
    <text evidence="9">Belongs to the FtsQ/DivIB family. FtsQ subfamily.</text>
</comment>
<keyword evidence="5 9" id="KW-0812">Transmembrane</keyword>
<evidence type="ECO:0000313" key="11">
    <source>
        <dbReference type="EMBL" id="GLQ18968.1"/>
    </source>
</evidence>
<dbReference type="PROSITE" id="PS51779">
    <property type="entry name" value="POTRA"/>
    <property type="match status" value="1"/>
</dbReference>
<keyword evidence="6 9" id="KW-1133">Transmembrane helix</keyword>
<evidence type="ECO:0000256" key="5">
    <source>
        <dbReference type="ARBA" id="ARBA00022692"/>
    </source>
</evidence>
<keyword evidence="4 9" id="KW-0132">Cell division</keyword>
<comment type="subcellular location">
    <subcellularLocation>
        <location evidence="9">Cell inner membrane</location>
        <topology evidence="9">Single-pass type II membrane protein</topology>
    </subcellularLocation>
    <subcellularLocation>
        <location evidence="1">Membrane</location>
    </subcellularLocation>
    <text evidence="9">Localizes to the division septum.</text>
</comment>
<evidence type="ECO:0000256" key="6">
    <source>
        <dbReference type="ARBA" id="ARBA00022989"/>
    </source>
</evidence>
<dbReference type="Pfam" id="PF08478">
    <property type="entry name" value="POTRA_1"/>
    <property type="match status" value="1"/>
</dbReference>
<keyword evidence="7 9" id="KW-0472">Membrane</keyword>